<evidence type="ECO:0000256" key="2">
    <source>
        <dbReference type="ARBA" id="ARBA00022692"/>
    </source>
</evidence>
<dbReference type="PANTHER" id="PTHR21041">
    <property type="entry name" value="DENDRITIC CELL-SPECIFIC TRANSMEMBRANE PROTEIN"/>
    <property type="match status" value="1"/>
</dbReference>
<evidence type="ECO:0000313" key="8">
    <source>
        <dbReference type="Proteomes" id="UP000613066"/>
    </source>
</evidence>
<comment type="caution">
    <text evidence="7">The sequence shown here is derived from an EMBL/GenBank/DDBJ whole genome shotgun (WGS) entry which is preliminary data.</text>
</comment>
<evidence type="ECO:0000256" key="5">
    <source>
        <dbReference type="SAM" id="Phobius"/>
    </source>
</evidence>
<evidence type="ECO:0000313" key="7">
    <source>
        <dbReference type="EMBL" id="NXC43853.1"/>
    </source>
</evidence>
<dbReference type="AlphaFoldDB" id="A0A851NLW2"/>
<feature type="transmembrane region" description="Helical" evidence="5">
    <location>
        <begin position="322"/>
        <end position="344"/>
    </location>
</feature>
<keyword evidence="8" id="KW-1185">Reference proteome</keyword>
<evidence type="ECO:0000256" key="3">
    <source>
        <dbReference type="ARBA" id="ARBA00022989"/>
    </source>
</evidence>
<feature type="transmembrane region" description="Helical" evidence="5">
    <location>
        <begin position="52"/>
        <end position="71"/>
    </location>
</feature>
<feature type="domain" description="Dendritic cell-specific transmembrane protein-like" evidence="6">
    <location>
        <begin position="236"/>
        <end position="428"/>
    </location>
</feature>
<sequence>AELWAVYSKPVPADGRELRALFLQCSCITVLLGGLFYNWLLASLEYPQRLSIAMAITFSLLLLLTLFLVHPARCVFSIIMPTLGTKQGQKLLLSTCVMIVAVNITPNIVSNIKTILQVIQCISKSTSESLLNSTGLLETASWEVGEEIKTPVDNTDIWKPMDGHFLFSLEERTNSSLIKQQIHLAGEKVRRDFLAVEVLVKDSVQAGNKVVAGFSVLFLCLESAWYLKNYLTNLRFDNVYITKKLQHLAAAGGAAQLLAGSPKGLIRPTGLKLSREEVTLCLAQALRLSVALLLVLVVVALEHLTFSVADTAVRRAAQFSSVTVTLSVNYSAAAMVLPFLWQIFPLPSKELPLHDFKRNYNHTLAFSSAQCRISPPMPPNPSVLLAVGLLFCIIYATVFLETYARRLCRKIAASFFESREEERARYLYGKLSRQHRK</sequence>
<keyword evidence="2 5" id="KW-0812">Transmembrane</keyword>
<dbReference type="Proteomes" id="UP000613066">
    <property type="component" value="Unassembled WGS sequence"/>
</dbReference>
<feature type="non-terminal residue" evidence="7">
    <location>
        <position position="437"/>
    </location>
</feature>
<dbReference type="Pfam" id="PF07782">
    <property type="entry name" value="DC_STAMP"/>
    <property type="match status" value="1"/>
</dbReference>
<accession>A0A851NLW2</accession>
<evidence type="ECO:0000259" key="6">
    <source>
        <dbReference type="Pfam" id="PF07782"/>
    </source>
</evidence>
<dbReference type="InterPro" id="IPR051856">
    <property type="entry name" value="CSR-E3_Ligase_Protein"/>
</dbReference>
<dbReference type="PANTHER" id="PTHR21041:SF3">
    <property type="entry name" value="OSTEOCLAST STIMULATORY TRANSMEMBRANE PROTEIN"/>
    <property type="match status" value="1"/>
</dbReference>
<feature type="transmembrane region" description="Helical" evidence="5">
    <location>
        <begin position="282"/>
        <end position="301"/>
    </location>
</feature>
<feature type="transmembrane region" description="Helical" evidence="5">
    <location>
        <begin position="91"/>
        <end position="109"/>
    </location>
</feature>
<feature type="transmembrane region" description="Helical" evidence="5">
    <location>
        <begin position="20"/>
        <end position="40"/>
    </location>
</feature>
<keyword evidence="4 5" id="KW-0472">Membrane</keyword>
<evidence type="ECO:0000256" key="4">
    <source>
        <dbReference type="ARBA" id="ARBA00023136"/>
    </source>
</evidence>
<keyword evidence="3 5" id="KW-1133">Transmembrane helix</keyword>
<organism evidence="7 8">
    <name type="scientific">Penelope pileata</name>
    <dbReference type="NCBI Taxonomy" id="1118817"/>
    <lineage>
        <taxon>Eukaryota</taxon>
        <taxon>Metazoa</taxon>
        <taxon>Chordata</taxon>
        <taxon>Craniata</taxon>
        <taxon>Vertebrata</taxon>
        <taxon>Euteleostomi</taxon>
        <taxon>Archelosauria</taxon>
        <taxon>Archosauria</taxon>
        <taxon>Dinosauria</taxon>
        <taxon>Saurischia</taxon>
        <taxon>Theropoda</taxon>
        <taxon>Coelurosauria</taxon>
        <taxon>Aves</taxon>
        <taxon>Neognathae</taxon>
        <taxon>Galloanserae</taxon>
        <taxon>Galliformes</taxon>
        <taxon>Cracidae</taxon>
        <taxon>Penelope</taxon>
    </lineage>
</organism>
<proteinExistence type="predicted"/>
<feature type="transmembrane region" description="Helical" evidence="5">
    <location>
        <begin position="210"/>
        <end position="227"/>
    </location>
</feature>
<feature type="transmembrane region" description="Helical" evidence="5">
    <location>
        <begin position="382"/>
        <end position="400"/>
    </location>
</feature>
<evidence type="ECO:0000256" key="1">
    <source>
        <dbReference type="ARBA" id="ARBA00004141"/>
    </source>
</evidence>
<protein>
    <submittedName>
        <fullName evidence="7">OCSTP protein</fullName>
    </submittedName>
</protein>
<dbReference type="EMBL" id="WBMW01002889">
    <property type="protein sequence ID" value="NXC43853.1"/>
    <property type="molecule type" value="Genomic_DNA"/>
</dbReference>
<feature type="non-terminal residue" evidence="7">
    <location>
        <position position="1"/>
    </location>
</feature>
<dbReference type="GO" id="GO:0016020">
    <property type="term" value="C:membrane"/>
    <property type="evidence" value="ECO:0007669"/>
    <property type="project" value="UniProtKB-SubCell"/>
</dbReference>
<dbReference type="InterPro" id="IPR012858">
    <property type="entry name" value="DC_STAMP-like"/>
</dbReference>
<gene>
    <name evidence="7" type="primary">Ocstamp</name>
    <name evidence="7" type="ORF">PENPIL_R01978</name>
</gene>
<dbReference type="OrthoDB" id="9947082at2759"/>
<reference evidence="7" key="1">
    <citation type="submission" date="2019-09" db="EMBL/GenBank/DDBJ databases">
        <title>Bird 10,000 Genomes (B10K) Project - Family phase.</title>
        <authorList>
            <person name="Zhang G."/>
        </authorList>
    </citation>
    <scope>NUCLEOTIDE SEQUENCE</scope>
    <source>
        <strain evidence="7">B10K-DU-001-08</strain>
        <tissue evidence="7">Muscle</tissue>
    </source>
</reference>
<comment type="subcellular location">
    <subcellularLocation>
        <location evidence="1">Membrane</location>
        <topology evidence="1">Multi-pass membrane protein</topology>
    </subcellularLocation>
</comment>
<name>A0A851NLW2_9GALL</name>